<dbReference type="PANTHER" id="PTHR35526:SF3">
    <property type="entry name" value="ANTI-SIGMA-F FACTOR RSBW"/>
    <property type="match status" value="1"/>
</dbReference>
<reference evidence="3 4" key="1">
    <citation type="journal article" date="2019" name="Nat. Microbiol.">
        <title>Mediterranean grassland soil C-N compound turnover is dependent on rainfall and depth, and is mediated by genomically divergent microorganisms.</title>
        <authorList>
            <person name="Diamond S."/>
            <person name="Andeer P.F."/>
            <person name="Li Z."/>
            <person name="Crits-Christoph A."/>
            <person name="Burstein D."/>
            <person name="Anantharaman K."/>
            <person name="Lane K.R."/>
            <person name="Thomas B.C."/>
            <person name="Pan C."/>
            <person name="Northen T.R."/>
            <person name="Banfield J.F."/>
        </authorList>
    </citation>
    <scope>NUCLEOTIDE SEQUENCE [LARGE SCALE GENOMIC DNA]</scope>
    <source>
        <strain evidence="3">NP_3</strain>
    </source>
</reference>
<dbReference type="Pfam" id="PF02518">
    <property type="entry name" value="HATPase_c"/>
    <property type="match status" value="1"/>
</dbReference>
<dbReference type="AlphaFoldDB" id="A0A537KB40"/>
<dbReference type="InterPro" id="IPR036890">
    <property type="entry name" value="HATPase_C_sf"/>
</dbReference>
<keyword evidence="1" id="KW-0808">Transferase</keyword>
<dbReference type="SMART" id="SM00387">
    <property type="entry name" value="HATPase_c"/>
    <property type="match status" value="1"/>
</dbReference>
<evidence type="ECO:0000259" key="2">
    <source>
        <dbReference type="SMART" id="SM00387"/>
    </source>
</evidence>
<sequence>MVSRGAEAAKSPTRPADQEITVPIASDLDIVTARQWGRTLAVRLGYSPTEATLIATAISELARNIVLYAKRGEIWLSVQNGSGRPGVVVVARDDGPGIADVPQAIAGGHSTSGGLGLGLSGVRRLMDEFEIISEPRKGTTVTIKRWKR</sequence>
<gene>
    <name evidence="3" type="ORF">E6H00_01925</name>
</gene>
<evidence type="ECO:0000313" key="3">
    <source>
        <dbReference type="EMBL" id="TMI92993.1"/>
    </source>
</evidence>
<keyword evidence="1" id="KW-0723">Serine/threonine-protein kinase</keyword>
<evidence type="ECO:0000256" key="1">
    <source>
        <dbReference type="ARBA" id="ARBA00022527"/>
    </source>
</evidence>
<dbReference type="EMBL" id="VBAK01000043">
    <property type="protein sequence ID" value="TMI92993.1"/>
    <property type="molecule type" value="Genomic_DNA"/>
</dbReference>
<feature type="domain" description="Histidine kinase/HSP90-like ATPase" evidence="2">
    <location>
        <begin position="49"/>
        <end position="148"/>
    </location>
</feature>
<dbReference type="InterPro" id="IPR050267">
    <property type="entry name" value="Anti-sigma-factor_SerPK"/>
</dbReference>
<dbReference type="InterPro" id="IPR003594">
    <property type="entry name" value="HATPase_dom"/>
</dbReference>
<dbReference type="PANTHER" id="PTHR35526">
    <property type="entry name" value="ANTI-SIGMA-F FACTOR RSBW-RELATED"/>
    <property type="match status" value="1"/>
</dbReference>
<protein>
    <submittedName>
        <fullName evidence="3">Anti-sigma regulatory factor</fullName>
    </submittedName>
</protein>
<dbReference type="SUPFAM" id="SSF55874">
    <property type="entry name" value="ATPase domain of HSP90 chaperone/DNA topoisomerase II/histidine kinase"/>
    <property type="match status" value="1"/>
</dbReference>
<keyword evidence="1" id="KW-0418">Kinase</keyword>
<organism evidence="3 4">
    <name type="scientific">Candidatus Segetimicrobium genomatis</name>
    <dbReference type="NCBI Taxonomy" id="2569760"/>
    <lineage>
        <taxon>Bacteria</taxon>
        <taxon>Bacillati</taxon>
        <taxon>Candidatus Sysuimicrobiota</taxon>
        <taxon>Candidatus Sysuimicrobiia</taxon>
        <taxon>Candidatus Sysuimicrobiales</taxon>
        <taxon>Candidatus Segetimicrobiaceae</taxon>
        <taxon>Candidatus Segetimicrobium</taxon>
    </lineage>
</organism>
<dbReference type="GO" id="GO:0004674">
    <property type="term" value="F:protein serine/threonine kinase activity"/>
    <property type="evidence" value="ECO:0007669"/>
    <property type="project" value="UniProtKB-KW"/>
</dbReference>
<dbReference type="Proteomes" id="UP000318509">
    <property type="component" value="Unassembled WGS sequence"/>
</dbReference>
<accession>A0A537KB40</accession>
<name>A0A537KB40_9BACT</name>
<evidence type="ECO:0000313" key="4">
    <source>
        <dbReference type="Proteomes" id="UP000318509"/>
    </source>
</evidence>
<proteinExistence type="predicted"/>
<comment type="caution">
    <text evidence="3">The sequence shown here is derived from an EMBL/GenBank/DDBJ whole genome shotgun (WGS) entry which is preliminary data.</text>
</comment>
<dbReference type="Gene3D" id="3.30.565.10">
    <property type="entry name" value="Histidine kinase-like ATPase, C-terminal domain"/>
    <property type="match status" value="1"/>
</dbReference>